<evidence type="ECO:0000313" key="9">
    <source>
        <dbReference type="Proteomes" id="UP000596857"/>
    </source>
</evidence>
<evidence type="ECO:0000256" key="2">
    <source>
        <dbReference type="ARBA" id="ARBA00011255"/>
    </source>
</evidence>
<protein>
    <recommendedName>
        <fullName evidence="5">Flagellar hook-associated protein 2</fullName>
        <shortName evidence="5">HAP2</shortName>
    </recommendedName>
    <alternativeName>
        <fullName evidence="5">Flagellar cap protein</fullName>
    </alternativeName>
</protein>
<feature type="domain" description="Flagellar hook-associated protein 2 C-terminal" evidence="7">
    <location>
        <begin position="226"/>
        <end position="497"/>
    </location>
</feature>
<dbReference type="Pfam" id="PF02465">
    <property type="entry name" value="FliD_N"/>
    <property type="match status" value="1"/>
</dbReference>
<evidence type="ECO:0000256" key="4">
    <source>
        <dbReference type="ARBA" id="ARBA00023143"/>
    </source>
</evidence>
<keyword evidence="4 5" id="KW-0975">Bacterial flagellum</keyword>
<proteinExistence type="inferred from homology"/>
<keyword evidence="3" id="KW-0175">Coiled coil</keyword>
<dbReference type="PANTHER" id="PTHR30288:SF0">
    <property type="entry name" value="FLAGELLAR HOOK-ASSOCIATED PROTEIN 2"/>
    <property type="match status" value="1"/>
</dbReference>
<dbReference type="PANTHER" id="PTHR30288">
    <property type="entry name" value="FLAGELLAR CAP/ASSEMBLY PROTEIN FLID"/>
    <property type="match status" value="1"/>
</dbReference>
<keyword evidence="8" id="KW-0966">Cell projection</keyword>
<comment type="caution">
    <text evidence="8">The sequence shown here is derived from an EMBL/GenBank/DDBJ whole genome shotgun (WGS) entry which is preliminary data.</text>
</comment>
<reference evidence="8 9" key="1">
    <citation type="submission" date="2019-10" db="EMBL/GenBank/DDBJ databases">
        <title>Description of Paenibacillus terricola sp. nov.</title>
        <authorList>
            <person name="Carlier A."/>
            <person name="Qi S."/>
        </authorList>
    </citation>
    <scope>NUCLEOTIDE SEQUENCE [LARGE SCALE GENOMIC DNA]</scope>
    <source>
        <strain evidence="8 9">LMG 31459</strain>
    </source>
</reference>
<evidence type="ECO:0000256" key="1">
    <source>
        <dbReference type="ARBA" id="ARBA00009764"/>
    </source>
</evidence>
<accession>A0ABX1YE41</accession>
<comment type="subunit">
    <text evidence="2 5">Homopentamer.</text>
</comment>
<keyword evidence="5" id="KW-0964">Secreted</keyword>
<keyword evidence="8" id="KW-0282">Flagellum</keyword>
<comment type="function">
    <text evidence="5">Required for morphogenesis and for the elongation of the flagellar filament by facilitating polymerization of the flagellin monomers at the tip of growing filament. Forms a capping structure, which prevents flagellin subunits (transported through the central channel of the flagellum) from leaking out without polymerization at the distal end.</text>
</comment>
<dbReference type="InterPro" id="IPR010809">
    <property type="entry name" value="FliD_C"/>
</dbReference>
<name>A0ABX1YE41_9BACL</name>
<evidence type="ECO:0000313" key="8">
    <source>
        <dbReference type="EMBL" id="NOU79245.1"/>
    </source>
</evidence>
<dbReference type="InterPro" id="IPR010810">
    <property type="entry name" value="Flagellin_hook_IN_motif"/>
</dbReference>
<dbReference type="InterPro" id="IPR040026">
    <property type="entry name" value="FliD"/>
</dbReference>
<dbReference type="RefSeq" id="WP_171717152.1">
    <property type="nucleotide sequence ID" value="NZ_WHOB01000023.1"/>
</dbReference>
<dbReference type="Pfam" id="PF07195">
    <property type="entry name" value="FliD_C"/>
    <property type="match status" value="1"/>
</dbReference>
<comment type="subcellular location">
    <subcellularLocation>
        <location evidence="5">Secreted</location>
    </subcellularLocation>
    <subcellularLocation>
        <location evidence="5">Bacterial flagellum</location>
    </subcellularLocation>
</comment>
<gene>
    <name evidence="8" type="primary">fliD</name>
    <name evidence="8" type="ORF">GC101_10170</name>
</gene>
<evidence type="ECO:0000256" key="5">
    <source>
        <dbReference type="RuleBase" id="RU362066"/>
    </source>
</evidence>
<dbReference type="InterPro" id="IPR003481">
    <property type="entry name" value="FliD_N"/>
</dbReference>
<evidence type="ECO:0000256" key="3">
    <source>
        <dbReference type="ARBA" id="ARBA00023054"/>
    </source>
</evidence>
<feature type="domain" description="Flagellar hook-associated protein 2 N-terminal" evidence="6">
    <location>
        <begin position="8"/>
        <end position="104"/>
    </location>
</feature>
<dbReference type="EMBL" id="WHOB01000023">
    <property type="protein sequence ID" value="NOU79245.1"/>
    <property type="molecule type" value="Genomic_DNA"/>
</dbReference>
<keyword evidence="9" id="KW-1185">Reference proteome</keyword>
<dbReference type="Pfam" id="PF07196">
    <property type="entry name" value="Flagellin_IN"/>
    <property type="match status" value="1"/>
</dbReference>
<sequence>MRISGLSSGMDIDAMVKQLMTAAKVPLDKLNQQKQLLEWKREGYRTVSTTLVSFNEKLSTLNKDEAINSKKATVTGATGAVTAKATGAATNSVLNISVTSLATATSIASNDYKAADGTSTGTPKNAGIASSQPISSIYSGTETSITIGTGIAGETPATITFSASDTIESVINKINSNKDAGVTAVYDSTTGRMSLTRKETGDKDIVLTGALLEEGFEFNTSKVTQGQDASVVINGITTTQSSNRFTINGVEISLTGTTPTGQTSQIEVSQDIDKMVESIKSFVETYNATIATLNQKTSEERFRTYLPLSAEQKADMKENEITLWENKAKSGMLKGDSIIDKALVDLRTAMIGDVMVNGKKMNITQIGLTTGNYSEKGKLILDETKLRAALESNAEDVYALLGQTDTSNKTDYTSSDGLFNRLRKIDNVALSSMYDKAGTSRISTDLTTSFLVTSQMGDQLRAFETRIADMNRRLTMKETQYYKQFTAMETAMNKYNSTSSSLTSMLS</sequence>
<dbReference type="Proteomes" id="UP000596857">
    <property type="component" value="Unassembled WGS sequence"/>
</dbReference>
<keyword evidence="8" id="KW-0969">Cilium</keyword>
<evidence type="ECO:0000259" key="6">
    <source>
        <dbReference type="Pfam" id="PF02465"/>
    </source>
</evidence>
<comment type="similarity">
    <text evidence="1 5">Belongs to the FliD family.</text>
</comment>
<evidence type="ECO:0000259" key="7">
    <source>
        <dbReference type="Pfam" id="PF07195"/>
    </source>
</evidence>
<organism evidence="8 9">
    <name type="scientific">Paenibacillus phytohabitans</name>
    <dbReference type="NCBI Taxonomy" id="2654978"/>
    <lineage>
        <taxon>Bacteria</taxon>
        <taxon>Bacillati</taxon>
        <taxon>Bacillota</taxon>
        <taxon>Bacilli</taxon>
        <taxon>Bacillales</taxon>
        <taxon>Paenibacillaceae</taxon>
        <taxon>Paenibacillus</taxon>
    </lineage>
</organism>